<sequence>MAAGGLHSSVFLVMVSGQIESAKFPEFDDLYCKFGFVYGQDWVVTSGWEEGISQVTKKSMDRRQTVVWNFPLDITFKSTSPFGWPQLVISCYGLDVFGHDVVRGYGAVHVPTSPGRHTREIPMFVPESSSKLQKFTSWFLGRRPEFVDPKVVAQGEGREVTRVRSQGTVKVTFNIVTRDMKKLGYDTEATSVSIPHISSSSGGGNTIRPEMTTGTGGESHS</sequence>
<dbReference type="KEGG" id="aten:116291271"/>
<reference evidence="10" key="1">
    <citation type="submission" date="2025-08" db="UniProtKB">
        <authorList>
            <consortium name="RefSeq"/>
        </authorList>
    </citation>
    <scope>IDENTIFICATION</scope>
    <source>
        <tissue evidence="10">Tentacle</tissue>
    </source>
</reference>
<feature type="region of interest" description="Disordered" evidence="8">
    <location>
        <begin position="194"/>
        <end position="221"/>
    </location>
</feature>
<proteinExistence type="inferred from homology"/>
<dbReference type="FunCoup" id="A0A6P8HNN0">
    <property type="interactions" value="311"/>
</dbReference>
<dbReference type="PANTHER" id="PTHR12968:SF1">
    <property type="entry name" value="B9 DOMAIN-CONTAINING PROTEIN 1"/>
    <property type="match status" value="1"/>
</dbReference>
<dbReference type="PROSITE" id="PS51381">
    <property type="entry name" value="C2_B9"/>
    <property type="match status" value="1"/>
</dbReference>
<comment type="similarity">
    <text evidence="6">Belongs to the B9D family.</text>
</comment>
<evidence type="ECO:0000256" key="7">
    <source>
        <dbReference type="ARBA" id="ARBA00039274"/>
    </source>
</evidence>
<comment type="subcellular location">
    <subcellularLocation>
        <location evidence="1">Cytoplasm</location>
        <location evidence="1">Cytoskeleton</location>
        <location evidence="1">Cilium basal body</location>
    </subcellularLocation>
</comment>
<evidence type="ECO:0000256" key="1">
    <source>
        <dbReference type="ARBA" id="ARBA00004120"/>
    </source>
</evidence>
<dbReference type="InParanoid" id="A0A6P8HNN0"/>
<dbReference type="GO" id="GO:0036038">
    <property type="term" value="C:MKS complex"/>
    <property type="evidence" value="ECO:0007669"/>
    <property type="project" value="TreeGrafter"/>
</dbReference>
<keyword evidence="2" id="KW-0963">Cytoplasm</keyword>
<gene>
    <name evidence="10" type="primary">LOC116291271</name>
</gene>
<dbReference type="RefSeq" id="XP_031554285.1">
    <property type="nucleotide sequence ID" value="XM_031698425.1"/>
</dbReference>
<dbReference type="GO" id="GO:0060271">
    <property type="term" value="P:cilium assembly"/>
    <property type="evidence" value="ECO:0007669"/>
    <property type="project" value="TreeGrafter"/>
</dbReference>
<evidence type="ECO:0000313" key="9">
    <source>
        <dbReference type="Proteomes" id="UP000515163"/>
    </source>
</evidence>
<evidence type="ECO:0000256" key="5">
    <source>
        <dbReference type="ARBA" id="ARBA00023273"/>
    </source>
</evidence>
<dbReference type="InterPro" id="IPR010796">
    <property type="entry name" value="C2_B9-type_dom"/>
</dbReference>
<dbReference type="Pfam" id="PF07162">
    <property type="entry name" value="B9-C2"/>
    <property type="match status" value="1"/>
</dbReference>
<accession>A0A6P8HNN0</accession>
<evidence type="ECO:0000256" key="3">
    <source>
        <dbReference type="ARBA" id="ARBA00022794"/>
    </source>
</evidence>
<evidence type="ECO:0000256" key="4">
    <source>
        <dbReference type="ARBA" id="ARBA00023212"/>
    </source>
</evidence>
<keyword evidence="4" id="KW-0206">Cytoskeleton</keyword>
<keyword evidence="5" id="KW-0966">Cell projection</keyword>
<dbReference type="PANTHER" id="PTHR12968">
    <property type="entry name" value="B9 DOMAIN-CONTAINING"/>
    <property type="match status" value="1"/>
</dbReference>
<keyword evidence="9" id="KW-1185">Reference proteome</keyword>
<protein>
    <recommendedName>
        <fullName evidence="7">B9 domain-containing protein 1</fullName>
    </recommendedName>
</protein>
<keyword evidence="3" id="KW-0970">Cilium biogenesis/degradation</keyword>
<evidence type="ECO:0000256" key="8">
    <source>
        <dbReference type="SAM" id="MobiDB-lite"/>
    </source>
</evidence>
<dbReference type="OrthoDB" id="431939at2759"/>
<organism evidence="9 10">
    <name type="scientific">Actinia tenebrosa</name>
    <name type="common">Australian red waratah sea anemone</name>
    <dbReference type="NCBI Taxonomy" id="6105"/>
    <lineage>
        <taxon>Eukaryota</taxon>
        <taxon>Metazoa</taxon>
        <taxon>Cnidaria</taxon>
        <taxon>Anthozoa</taxon>
        <taxon>Hexacorallia</taxon>
        <taxon>Actiniaria</taxon>
        <taxon>Actiniidae</taxon>
        <taxon>Actinia</taxon>
    </lineage>
</organism>
<dbReference type="GeneID" id="116291271"/>
<dbReference type="Proteomes" id="UP000515163">
    <property type="component" value="Unplaced"/>
</dbReference>
<evidence type="ECO:0000313" key="10">
    <source>
        <dbReference type="RefSeq" id="XP_031554285.1"/>
    </source>
</evidence>
<evidence type="ECO:0000256" key="6">
    <source>
        <dbReference type="ARBA" id="ARBA00038411"/>
    </source>
</evidence>
<dbReference type="AlphaFoldDB" id="A0A6P8HNN0"/>
<evidence type="ECO:0000256" key="2">
    <source>
        <dbReference type="ARBA" id="ARBA00022490"/>
    </source>
</evidence>
<name>A0A6P8HNN0_ACTTE</name>